<keyword evidence="1" id="KW-0732">Signal</keyword>
<feature type="signal peptide" evidence="1">
    <location>
        <begin position="1"/>
        <end position="20"/>
    </location>
</feature>
<protein>
    <submittedName>
        <fullName evidence="2">PEP-CTERM protein-sorting domain-containing protein</fullName>
    </submittedName>
</protein>
<sequence>MKFKFLSIALLLFVSNVSNAGLITLDFEGAGNFASIDQFYNGGTDSLGNAGDNLGVNFSPNALSLIDFDAGGSGNFSNNPSGDTILFFTQVPSYLNYEAGFTTGMSFYYAAASDVVISVFDGLNGSGNLLASISFGANNNGFNCDIDEGYFCQWDLVGLRFDGLAKSVDFSGGLNQAGFDDVTLGALELVSIRVPEPSTLMILLLTMVGLVSQRIVKVK</sequence>
<dbReference type="AlphaFoldDB" id="A0A1I0FVT2"/>
<organism evidence="2 3">
    <name type="scientific">Thalassotalea agarivorans</name>
    <name type="common">Thalassomonas agarivorans</name>
    <dbReference type="NCBI Taxonomy" id="349064"/>
    <lineage>
        <taxon>Bacteria</taxon>
        <taxon>Pseudomonadati</taxon>
        <taxon>Pseudomonadota</taxon>
        <taxon>Gammaproteobacteria</taxon>
        <taxon>Alteromonadales</taxon>
        <taxon>Colwelliaceae</taxon>
        <taxon>Thalassotalea</taxon>
    </lineage>
</organism>
<evidence type="ECO:0000313" key="2">
    <source>
        <dbReference type="EMBL" id="SET62523.1"/>
    </source>
</evidence>
<gene>
    <name evidence="2" type="ORF">SAMN05660429_02250</name>
</gene>
<evidence type="ECO:0000313" key="3">
    <source>
        <dbReference type="Proteomes" id="UP000199308"/>
    </source>
</evidence>
<keyword evidence="3" id="KW-1185">Reference proteome</keyword>
<evidence type="ECO:0000256" key="1">
    <source>
        <dbReference type="SAM" id="SignalP"/>
    </source>
</evidence>
<proteinExistence type="predicted"/>
<feature type="chain" id="PRO_5011669451" evidence="1">
    <location>
        <begin position="21"/>
        <end position="219"/>
    </location>
</feature>
<name>A0A1I0FVT2_THASX</name>
<dbReference type="Proteomes" id="UP000199308">
    <property type="component" value="Unassembled WGS sequence"/>
</dbReference>
<dbReference type="OrthoDB" id="6400733at2"/>
<dbReference type="EMBL" id="FOHK01000010">
    <property type="protein sequence ID" value="SET62523.1"/>
    <property type="molecule type" value="Genomic_DNA"/>
</dbReference>
<reference evidence="2 3" key="1">
    <citation type="submission" date="2016-10" db="EMBL/GenBank/DDBJ databases">
        <authorList>
            <person name="de Groot N.N."/>
        </authorList>
    </citation>
    <scope>NUCLEOTIDE SEQUENCE [LARGE SCALE GENOMIC DNA]</scope>
    <source>
        <strain evidence="2 3">DSM 19706</strain>
    </source>
</reference>
<dbReference type="RefSeq" id="WP_093330343.1">
    <property type="nucleotide sequence ID" value="NZ_AP027363.1"/>
</dbReference>
<accession>A0A1I0FVT2</accession>